<organism evidence="1 2">
    <name type="scientific">Cetraspora pellucida</name>
    <dbReference type="NCBI Taxonomy" id="1433469"/>
    <lineage>
        <taxon>Eukaryota</taxon>
        <taxon>Fungi</taxon>
        <taxon>Fungi incertae sedis</taxon>
        <taxon>Mucoromycota</taxon>
        <taxon>Glomeromycotina</taxon>
        <taxon>Glomeromycetes</taxon>
        <taxon>Diversisporales</taxon>
        <taxon>Gigasporaceae</taxon>
        <taxon>Cetraspora</taxon>
    </lineage>
</organism>
<keyword evidence="2" id="KW-1185">Reference proteome</keyword>
<evidence type="ECO:0000313" key="2">
    <source>
        <dbReference type="Proteomes" id="UP000789759"/>
    </source>
</evidence>
<evidence type="ECO:0000313" key="1">
    <source>
        <dbReference type="EMBL" id="CAG8652698.1"/>
    </source>
</evidence>
<reference evidence="1" key="1">
    <citation type="submission" date="2021-06" db="EMBL/GenBank/DDBJ databases">
        <authorList>
            <person name="Kallberg Y."/>
            <person name="Tangrot J."/>
            <person name="Rosling A."/>
        </authorList>
    </citation>
    <scope>NUCLEOTIDE SEQUENCE</scope>
    <source>
        <strain evidence="1">FL966</strain>
    </source>
</reference>
<dbReference type="AlphaFoldDB" id="A0A9N9H6M7"/>
<accession>A0A9N9H6M7</accession>
<sequence length="144" mass="16665">MLSNENSNKYDNYYATKEHNNDYTTNNDNDYLTNKYNNNYLTNKYNDHANISMPKCSSSTNQPPKSNLKNLQLVPIDKIVRCLFKVNRINRPQLCGYLMGSTDASMGNFISYLISQHEITENLTNDNFSNSSPNKQILMRCSRE</sequence>
<dbReference type="OrthoDB" id="2482139at2759"/>
<comment type="caution">
    <text evidence="1">The sequence shown here is derived from an EMBL/GenBank/DDBJ whole genome shotgun (WGS) entry which is preliminary data.</text>
</comment>
<gene>
    <name evidence="1" type="ORF">CPELLU_LOCUS9417</name>
</gene>
<proteinExistence type="predicted"/>
<dbReference type="Proteomes" id="UP000789759">
    <property type="component" value="Unassembled WGS sequence"/>
</dbReference>
<protein>
    <submittedName>
        <fullName evidence="1">6322_t:CDS:1</fullName>
    </submittedName>
</protein>
<dbReference type="EMBL" id="CAJVQA010007164">
    <property type="protein sequence ID" value="CAG8652698.1"/>
    <property type="molecule type" value="Genomic_DNA"/>
</dbReference>
<name>A0A9N9H6M7_9GLOM</name>